<dbReference type="SUPFAM" id="SSF140860">
    <property type="entry name" value="Pseudo ankyrin repeat-like"/>
    <property type="match status" value="1"/>
</dbReference>
<name>A0AAD3HFJ6_9STRA</name>
<evidence type="ECO:0000313" key="1">
    <source>
        <dbReference type="EMBL" id="GFH62072.1"/>
    </source>
</evidence>
<comment type="caution">
    <text evidence="1">The sequence shown here is derived from an EMBL/GenBank/DDBJ whole genome shotgun (WGS) entry which is preliminary data.</text>
</comment>
<evidence type="ECO:0000313" key="2">
    <source>
        <dbReference type="Proteomes" id="UP001054902"/>
    </source>
</evidence>
<dbReference type="AlphaFoldDB" id="A0AAD3HFJ6"/>
<protein>
    <submittedName>
        <fullName evidence="1">Uncharacterized protein</fullName>
    </submittedName>
</protein>
<keyword evidence="2" id="KW-1185">Reference proteome</keyword>
<reference evidence="1 2" key="1">
    <citation type="journal article" date="2021" name="Sci. Rep.">
        <title>The genome of the diatom Chaetoceros tenuissimus carries an ancient integrated fragment of an extant virus.</title>
        <authorList>
            <person name="Hongo Y."/>
            <person name="Kimura K."/>
            <person name="Takaki Y."/>
            <person name="Yoshida Y."/>
            <person name="Baba S."/>
            <person name="Kobayashi G."/>
            <person name="Nagasaki K."/>
            <person name="Hano T."/>
            <person name="Tomaru Y."/>
        </authorList>
    </citation>
    <scope>NUCLEOTIDE SEQUENCE [LARGE SCALE GENOMIC DNA]</scope>
    <source>
        <strain evidence="1 2">NIES-3715</strain>
    </source>
</reference>
<proteinExistence type="predicted"/>
<dbReference type="Proteomes" id="UP001054902">
    <property type="component" value="Unassembled WGS sequence"/>
</dbReference>
<dbReference type="EMBL" id="BLLK01000077">
    <property type="protein sequence ID" value="GFH62072.1"/>
    <property type="molecule type" value="Genomic_DNA"/>
</dbReference>
<organism evidence="1 2">
    <name type="scientific">Chaetoceros tenuissimus</name>
    <dbReference type="NCBI Taxonomy" id="426638"/>
    <lineage>
        <taxon>Eukaryota</taxon>
        <taxon>Sar</taxon>
        <taxon>Stramenopiles</taxon>
        <taxon>Ochrophyta</taxon>
        <taxon>Bacillariophyta</taxon>
        <taxon>Coscinodiscophyceae</taxon>
        <taxon>Chaetocerotophycidae</taxon>
        <taxon>Chaetocerotales</taxon>
        <taxon>Chaetocerotaceae</taxon>
        <taxon>Chaetoceros</taxon>
    </lineage>
</organism>
<gene>
    <name evidence="1" type="ORF">CTEN210_18548</name>
</gene>
<sequence>MVYTRGKRKLDEENGHVVVLSQAIDPEHLMRYRRKRLKCRKEEETSTYKFFDLISADLKRHILSFVRQGRYVILASVSQDFRATLTSMPENDFKTHPRTYIWRWKLTKWIINYPPGRPQLDMIPSPGKTIIHAIRYDMIHVFQNLMKCVKWTSKQNLEWKKAYALAAIKYSSMQILKWIILDQGWDYKAHKNAIASNIAYCNHDMLCYLHVVLEVDFNDFKAIESMITKPSIRNVDAIRYVLDVVPNMTQRRRGRLTRLCIQKENILVFDMLCEKFYDPENDPDIFVIGVYECCLHRKAMNIVKGIINKDTAKKMKKKQYKRLIRQAVRFGRLDIVKYLEEKVSRIPRLHRVMQFALDRNHRDVADYLLMVMDTRRE</sequence>
<accession>A0AAD3HFJ6</accession>